<proteinExistence type="predicted"/>
<accession>A0ABV8AVM2</accession>
<keyword evidence="1" id="KW-0472">Membrane</keyword>
<evidence type="ECO:0000313" key="4">
    <source>
        <dbReference type="Proteomes" id="UP001595805"/>
    </source>
</evidence>
<comment type="caution">
    <text evidence="3">The sequence shown here is derived from an EMBL/GenBank/DDBJ whole genome shotgun (WGS) entry which is preliminary data.</text>
</comment>
<dbReference type="InterPro" id="IPR000073">
    <property type="entry name" value="AB_hydrolase_1"/>
</dbReference>
<dbReference type="Pfam" id="PF00561">
    <property type="entry name" value="Abhydrolase_1"/>
    <property type="match status" value="1"/>
</dbReference>
<protein>
    <submittedName>
        <fullName evidence="3">Alpha/beta fold hydrolase</fullName>
    </submittedName>
</protein>
<evidence type="ECO:0000259" key="2">
    <source>
        <dbReference type="Pfam" id="PF00561"/>
    </source>
</evidence>
<keyword evidence="4" id="KW-1185">Reference proteome</keyword>
<feature type="transmembrane region" description="Helical" evidence="1">
    <location>
        <begin position="7"/>
        <end position="26"/>
    </location>
</feature>
<dbReference type="PANTHER" id="PTHR46438">
    <property type="entry name" value="ALPHA/BETA-HYDROLASES SUPERFAMILY PROTEIN"/>
    <property type="match status" value="1"/>
</dbReference>
<dbReference type="Gene3D" id="3.40.50.1820">
    <property type="entry name" value="alpha/beta hydrolase"/>
    <property type="match status" value="1"/>
</dbReference>
<dbReference type="PANTHER" id="PTHR46438:SF11">
    <property type="entry name" value="LIPASE-RELATED"/>
    <property type="match status" value="1"/>
</dbReference>
<dbReference type="Proteomes" id="UP001595805">
    <property type="component" value="Unassembled WGS sequence"/>
</dbReference>
<organism evidence="3 4">
    <name type="scientific">Algoriphagus namhaensis</name>
    <dbReference type="NCBI Taxonomy" id="915353"/>
    <lineage>
        <taxon>Bacteria</taxon>
        <taxon>Pseudomonadati</taxon>
        <taxon>Bacteroidota</taxon>
        <taxon>Cytophagia</taxon>
        <taxon>Cytophagales</taxon>
        <taxon>Cyclobacteriaceae</taxon>
        <taxon>Algoriphagus</taxon>
    </lineage>
</organism>
<dbReference type="PRINTS" id="PR00111">
    <property type="entry name" value="ABHYDROLASE"/>
</dbReference>
<dbReference type="RefSeq" id="WP_377906325.1">
    <property type="nucleotide sequence ID" value="NZ_JBHRZS010000007.1"/>
</dbReference>
<gene>
    <name evidence="3" type="ORF">ACFOSV_12365</name>
</gene>
<feature type="domain" description="AB hydrolase-1" evidence="2">
    <location>
        <begin position="64"/>
        <end position="307"/>
    </location>
</feature>
<name>A0ABV8AVM2_9BACT</name>
<dbReference type="GO" id="GO:0016787">
    <property type="term" value="F:hydrolase activity"/>
    <property type="evidence" value="ECO:0007669"/>
    <property type="project" value="UniProtKB-KW"/>
</dbReference>
<dbReference type="InterPro" id="IPR029058">
    <property type="entry name" value="AB_hydrolase_fold"/>
</dbReference>
<keyword evidence="1" id="KW-1133">Transmembrane helix</keyword>
<sequence>MKVFKRILKVVAWLFLVLIFFLILLYRSDLSPEYIESKYKTPESTYVNIDGQNIHVRFMGEGEPIFLLHGSFSSLHTWERWQQELSPYFLTISLDFPGHGLTGPNELKAYSVSDYSLLVQRLAEKLGLDEFHLAGNSMGGAVALQIASDRPDLVKSLNLVNSAGAPAIRPEPRQLNEKEPQKSGGAWIFKVARNPVFSKLLLKCTPKFLFRMNMKEVYFDESKISDEVIERYFELMLREGNRQATLDRLTGPRGSSVDFSRLNMPTLITWGEFDRWINVQNGYRLQESIPGSKLKVFSNAGHVPMEEIPTESVAEYLGFLGVEIRNDYFSAPKMITHAD</sequence>
<dbReference type="EMBL" id="JBHRZS010000007">
    <property type="protein sequence ID" value="MFC3880981.1"/>
    <property type="molecule type" value="Genomic_DNA"/>
</dbReference>
<evidence type="ECO:0000313" key="3">
    <source>
        <dbReference type="EMBL" id="MFC3880981.1"/>
    </source>
</evidence>
<reference evidence="4" key="1">
    <citation type="journal article" date="2019" name="Int. J. Syst. Evol. Microbiol.">
        <title>The Global Catalogue of Microorganisms (GCM) 10K type strain sequencing project: providing services to taxonomists for standard genome sequencing and annotation.</title>
        <authorList>
            <consortium name="The Broad Institute Genomics Platform"/>
            <consortium name="The Broad Institute Genome Sequencing Center for Infectious Disease"/>
            <person name="Wu L."/>
            <person name="Ma J."/>
        </authorList>
    </citation>
    <scope>NUCLEOTIDE SEQUENCE [LARGE SCALE GENOMIC DNA]</scope>
    <source>
        <strain evidence="4">CCUG 60523</strain>
    </source>
</reference>
<keyword evidence="1" id="KW-0812">Transmembrane</keyword>
<evidence type="ECO:0000256" key="1">
    <source>
        <dbReference type="SAM" id="Phobius"/>
    </source>
</evidence>
<dbReference type="SUPFAM" id="SSF53474">
    <property type="entry name" value="alpha/beta-Hydrolases"/>
    <property type="match status" value="1"/>
</dbReference>
<keyword evidence="3" id="KW-0378">Hydrolase</keyword>